<dbReference type="AlphaFoldDB" id="G2GEM1"/>
<sequence>MRTDVRDVADGTYPVHGGSTTWVVLTEGARAVPSRDLFEGLDGELTLPGHGPPHRGSVRHAALQARERAL</sequence>
<evidence type="ECO:0000313" key="1">
    <source>
        <dbReference type="EMBL" id="EGX58035.1"/>
    </source>
</evidence>
<gene>
    <name evidence="1" type="ORF">SZN_19772</name>
</gene>
<proteinExistence type="predicted"/>
<dbReference type="EMBL" id="AGBF01000069">
    <property type="protein sequence ID" value="EGX58035.1"/>
    <property type="molecule type" value="Genomic_DNA"/>
</dbReference>
<dbReference type="PATRIC" id="fig|700597.3.peg.3877"/>
<evidence type="ECO:0000313" key="2">
    <source>
        <dbReference type="Proteomes" id="UP000004217"/>
    </source>
</evidence>
<keyword evidence="2" id="KW-1185">Reference proteome</keyword>
<comment type="caution">
    <text evidence="1">The sequence shown here is derived from an EMBL/GenBank/DDBJ whole genome shotgun (WGS) entry which is preliminary data.</text>
</comment>
<accession>G2GEM1</accession>
<name>G2GEM1_9ACTN</name>
<dbReference type="RefSeq" id="WP_007497665.1">
    <property type="nucleotide sequence ID" value="NZ_AGBF01000069.1"/>
</dbReference>
<protein>
    <submittedName>
        <fullName evidence="1">Uncharacterized protein</fullName>
    </submittedName>
</protein>
<dbReference type="Proteomes" id="UP000004217">
    <property type="component" value="Unassembled WGS sequence"/>
</dbReference>
<organism evidence="1 2">
    <name type="scientific">Streptomyces zinciresistens K42</name>
    <dbReference type="NCBI Taxonomy" id="700597"/>
    <lineage>
        <taxon>Bacteria</taxon>
        <taxon>Bacillati</taxon>
        <taxon>Actinomycetota</taxon>
        <taxon>Actinomycetes</taxon>
        <taxon>Kitasatosporales</taxon>
        <taxon>Streptomycetaceae</taxon>
        <taxon>Streptomyces</taxon>
    </lineage>
</organism>
<reference evidence="1 2" key="1">
    <citation type="submission" date="2011-08" db="EMBL/GenBank/DDBJ databases">
        <authorList>
            <person name="Lin Y."/>
            <person name="Hao X."/>
            <person name="Johnstone L."/>
            <person name="Miller S.J."/>
            <person name="Wei G."/>
            <person name="Rensing C."/>
        </authorList>
    </citation>
    <scope>NUCLEOTIDE SEQUENCE [LARGE SCALE GENOMIC DNA]</scope>
    <source>
        <strain evidence="1 2">K42</strain>
    </source>
</reference>